<organism evidence="1 2">
    <name type="scientific">Solanum commersonii</name>
    <name type="common">Commerson's wild potato</name>
    <name type="synonym">Commerson's nightshade</name>
    <dbReference type="NCBI Taxonomy" id="4109"/>
    <lineage>
        <taxon>Eukaryota</taxon>
        <taxon>Viridiplantae</taxon>
        <taxon>Streptophyta</taxon>
        <taxon>Embryophyta</taxon>
        <taxon>Tracheophyta</taxon>
        <taxon>Spermatophyta</taxon>
        <taxon>Magnoliopsida</taxon>
        <taxon>eudicotyledons</taxon>
        <taxon>Gunneridae</taxon>
        <taxon>Pentapetalae</taxon>
        <taxon>asterids</taxon>
        <taxon>lamiids</taxon>
        <taxon>Solanales</taxon>
        <taxon>Solanaceae</taxon>
        <taxon>Solanoideae</taxon>
        <taxon>Solaneae</taxon>
        <taxon>Solanum</taxon>
    </lineage>
</organism>
<name>A0A9J6AY68_SOLCO</name>
<dbReference type="AlphaFoldDB" id="A0A9J6AY68"/>
<protein>
    <submittedName>
        <fullName evidence="1">Uncharacterized protein</fullName>
    </submittedName>
</protein>
<sequence length="95" mass="10512">MTAASKSACLLPRGLDRSIRCGAKEGKGKTENLHLRACHSCRAFGPELRRYFPFSVLTFSSIRVKKKTPNPLRCLARSLAGKTGTRLIEHRASAR</sequence>
<reference evidence="1 2" key="1">
    <citation type="submission" date="2020-09" db="EMBL/GenBank/DDBJ databases">
        <title>De no assembly of potato wild relative species, Solanum commersonii.</title>
        <authorList>
            <person name="Cho K."/>
        </authorList>
    </citation>
    <scope>NUCLEOTIDE SEQUENCE [LARGE SCALE GENOMIC DNA]</scope>
    <source>
        <strain evidence="1">LZ3.2</strain>
        <tissue evidence="1">Leaf</tissue>
    </source>
</reference>
<proteinExistence type="predicted"/>
<keyword evidence="2" id="KW-1185">Reference proteome</keyword>
<evidence type="ECO:0000313" key="2">
    <source>
        <dbReference type="Proteomes" id="UP000824120"/>
    </source>
</evidence>
<comment type="caution">
    <text evidence="1">The sequence shown here is derived from an EMBL/GenBank/DDBJ whole genome shotgun (WGS) entry which is preliminary data.</text>
</comment>
<gene>
    <name evidence="1" type="ORF">H5410_000764</name>
</gene>
<dbReference type="EMBL" id="JACXVP010000001">
    <property type="protein sequence ID" value="KAG5629047.1"/>
    <property type="molecule type" value="Genomic_DNA"/>
</dbReference>
<dbReference type="Proteomes" id="UP000824120">
    <property type="component" value="Chromosome 1"/>
</dbReference>
<evidence type="ECO:0000313" key="1">
    <source>
        <dbReference type="EMBL" id="KAG5629047.1"/>
    </source>
</evidence>
<accession>A0A9J6AY68</accession>